<reference evidence="3 4" key="1">
    <citation type="submission" date="2020-01" db="EMBL/GenBank/DDBJ databases">
        <title>Insect and environment-associated Actinomycetes.</title>
        <authorList>
            <person name="Currrie C."/>
            <person name="Chevrette M."/>
            <person name="Carlson C."/>
            <person name="Stubbendieck R."/>
            <person name="Wendt-Pienkowski E."/>
        </authorList>
    </citation>
    <scope>NUCLEOTIDE SEQUENCE [LARGE SCALE GENOMIC DNA]</scope>
    <source>
        <strain evidence="3 4">SID14438</strain>
    </source>
</reference>
<evidence type="ECO:0000313" key="5">
    <source>
        <dbReference type="Proteomes" id="UP001456562"/>
    </source>
</evidence>
<accession>A0A6N9V1G8</accession>
<comment type="caution">
    <text evidence="3">The sequence shown here is derived from an EMBL/GenBank/DDBJ whole genome shotgun (WGS) entry which is preliminary data.</text>
</comment>
<protein>
    <submittedName>
        <fullName evidence="3">Uncharacterized protein</fullName>
    </submittedName>
</protein>
<reference evidence="2 5" key="2">
    <citation type="submission" date="2024-01" db="EMBL/GenBank/DDBJ databases">
        <title>Metagenomic exploration of the rhizosphere soil microbial community and their significance in facilitating the development of wild simulated ginseng.</title>
        <authorList>
            <person name="Huang J."/>
        </authorList>
    </citation>
    <scope>NUCLEOTIDE SEQUENCE [LARGE SCALE GENOMIC DNA]</scope>
    <source>
        <strain evidence="2 5">WY141</strain>
    </source>
</reference>
<dbReference type="Proteomes" id="UP001456562">
    <property type="component" value="Unassembled WGS sequence"/>
</dbReference>
<evidence type="ECO:0000313" key="3">
    <source>
        <dbReference type="EMBL" id="NEB66513.1"/>
    </source>
</evidence>
<evidence type="ECO:0000313" key="2">
    <source>
        <dbReference type="EMBL" id="MER0428077.1"/>
    </source>
</evidence>
<dbReference type="EMBL" id="JAAGME010000247">
    <property type="protein sequence ID" value="NEB66513.1"/>
    <property type="molecule type" value="Genomic_DNA"/>
</dbReference>
<dbReference type="Proteomes" id="UP000471648">
    <property type="component" value="Unassembled WGS sequence"/>
</dbReference>
<keyword evidence="5" id="KW-1185">Reference proteome</keyword>
<evidence type="ECO:0000313" key="4">
    <source>
        <dbReference type="Proteomes" id="UP000471648"/>
    </source>
</evidence>
<dbReference type="EMBL" id="JBEJUE010000031">
    <property type="protein sequence ID" value="MER0428077.1"/>
    <property type="molecule type" value="Genomic_DNA"/>
</dbReference>
<evidence type="ECO:0000256" key="1">
    <source>
        <dbReference type="SAM" id="MobiDB-lite"/>
    </source>
</evidence>
<feature type="region of interest" description="Disordered" evidence="1">
    <location>
        <begin position="1"/>
        <end position="22"/>
    </location>
</feature>
<dbReference type="RefSeq" id="WP_031126198.1">
    <property type="nucleotide sequence ID" value="NZ_CP108360.1"/>
</dbReference>
<organism evidence="3 4">
    <name type="scientific">Streptomyces microflavus</name>
    <name type="common">Streptomyces lipmanii</name>
    <dbReference type="NCBI Taxonomy" id="1919"/>
    <lineage>
        <taxon>Bacteria</taxon>
        <taxon>Bacillati</taxon>
        <taxon>Actinomycetota</taxon>
        <taxon>Actinomycetes</taxon>
        <taxon>Kitasatosporales</taxon>
        <taxon>Streptomycetaceae</taxon>
        <taxon>Streptomyces</taxon>
    </lineage>
</organism>
<dbReference type="AlphaFoldDB" id="A0A6N9V1G8"/>
<sequence>MNLFTGTRSTGGTATARRSTAAGKRSRSVLRALAVVSTAVALAIPVTSATAKPAAAPAAIPPGLSCDTGKHAIDEYTGFALCRNNGSQTQTFWVHLVCGWAPDIDGNHVTLRPGESGQSTAHCGKIGTGIGEIHVHP</sequence>
<gene>
    <name evidence="2" type="ORF">ABR748_28260</name>
    <name evidence="3" type="ORF">G3I39_05475</name>
</gene>
<proteinExistence type="predicted"/>
<name>A0A6N9V1G8_STRMI</name>